<evidence type="ECO:0000313" key="2">
    <source>
        <dbReference type="Proteomes" id="UP000037977"/>
    </source>
</evidence>
<dbReference type="RefSeq" id="WP_053996802.1">
    <property type="nucleotide sequence ID" value="NZ_CP065643.1"/>
</dbReference>
<dbReference type="STRING" id="33935.ADM90_20860"/>
<protein>
    <recommendedName>
        <fullName evidence="3">DUF4303 domain-containing protein</fullName>
    </recommendedName>
</protein>
<evidence type="ECO:0000313" key="1">
    <source>
        <dbReference type="EMBL" id="KOY80299.1"/>
    </source>
</evidence>
<sequence length="186" mass="21351">MAETQEIEELANKIACAARKSFLELFKNGERFYYCTFFTTGEGHAPSISAWSWEALTREATKQAIHSDRPAPEMADLIKWSYADSPYYCFGEENFADVYESFAKRPLIWTLENGEWHKELMLRLQAMEIALNMLDEEGLFSLNQPRDAICITVEIMPPEEINSQMALRLNNPSSPALQQWLVEAAE</sequence>
<keyword evidence="2" id="KW-1185">Reference proteome</keyword>
<accession>A0A0M9DGC6</accession>
<reference evidence="1 2" key="1">
    <citation type="submission" date="2015-07" db="EMBL/GenBank/DDBJ databases">
        <title>Genome sequencing project for genomic taxonomy and phylogenomics of Bacillus-like bacteria.</title>
        <authorList>
            <person name="Liu B."/>
            <person name="Wang J."/>
            <person name="Zhu Y."/>
            <person name="Liu G."/>
            <person name="Chen Q."/>
            <person name="Chen Z."/>
            <person name="Che J."/>
            <person name="Ge C."/>
            <person name="Shi H."/>
            <person name="Pan Z."/>
            <person name="Liu X."/>
        </authorList>
    </citation>
    <scope>NUCLEOTIDE SEQUENCE [LARGE SCALE GENOMIC DNA]</scope>
    <source>
        <strain evidence="1 2">DSM 54</strain>
    </source>
</reference>
<dbReference type="Pfam" id="PF14136">
    <property type="entry name" value="DUF4303"/>
    <property type="match status" value="1"/>
</dbReference>
<comment type="caution">
    <text evidence="1">The sequence shown here is derived from an EMBL/GenBank/DDBJ whole genome shotgun (WGS) entry which is preliminary data.</text>
</comment>
<dbReference type="Proteomes" id="UP000037977">
    <property type="component" value="Unassembled WGS sequence"/>
</dbReference>
<organism evidence="1 2">
    <name type="scientific">Lysinibacillus macroides</name>
    <dbReference type="NCBI Taxonomy" id="33935"/>
    <lineage>
        <taxon>Bacteria</taxon>
        <taxon>Bacillati</taxon>
        <taxon>Bacillota</taxon>
        <taxon>Bacilli</taxon>
        <taxon>Bacillales</taxon>
        <taxon>Bacillaceae</taxon>
        <taxon>Lysinibacillus</taxon>
    </lineage>
</organism>
<gene>
    <name evidence="1" type="ORF">ADM90_20860</name>
</gene>
<dbReference type="InterPro" id="IPR025409">
    <property type="entry name" value="DUF4303"/>
</dbReference>
<dbReference type="PATRIC" id="fig|33935.3.peg.4413"/>
<dbReference type="OrthoDB" id="4297007at2"/>
<evidence type="ECO:0008006" key="3">
    <source>
        <dbReference type="Google" id="ProtNLM"/>
    </source>
</evidence>
<proteinExistence type="predicted"/>
<dbReference type="AlphaFoldDB" id="A0A0M9DGC6"/>
<name>A0A0M9DGC6_9BACI</name>
<dbReference type="EMBL" id="LGCI01000011">
    <property type="protein sequence ID" value="KOY80299.1"/>
    <property type="molecule type" value="Genomic_DNA"/>
</dbReference>